<feature type="region of interest" description="Disordered" evidence="1">
    <location>
        <begin position="18"/>
        <end position="84"/>
    </location>
</feature>
<evidence type="ECO:0000313" key="2">
    <source>
        <dbReference type="EMBL" id="OWJ78133.1"/>
    </source>
</evidence>
<gene>
    <name evidence="2" type="ORF">CDV53_04065</name>
</gene>
<dbReference type="Proteomes" id="UP000214673">
    <property type="component" value="Unassembled WGS sequence"/>
</dbReference>
<sequence length="84" mass="9081">MRGEGAVADRYVTKHPKGWAVKAPGGERASSVHATQRAAEQAAKQTVRNLGGGEVRIQGRDGRWRDSDTVPLGNDPNPPKDKKH</sequence>
<dbReference type="EMBL" id="NIPV01000012">
    <property type="protein sequence ID" value="OWJ78133.1"/>
    <property type="molecule type" value="Genomic_DNA"/>
</dbReference>
<protein>
    <recommendedName>
        <fullName evidence="4">DUF2188 domain-containing protein</fullName>
    </recommendedName>
</protein>
<evidence type="ECO:0008006" key="4">
    <source>
        <dbReference type="Google" id="ProtNLM"/>
    </source>
</evidence>
<evidence type="ECO:0000313" key="3">
    <source>
        <dbReference type="Proteomes" id="UP000214673"/>
    </source>
</evidence>
<dbReference type="InterPro" id="IPR018691">
    <property type="entry name" value="DUF2188"/>
</dbReference>
<dbReference type="Pfam" id="PF09954">
    <property type="entry name" value="DUF2188"/>
    <property type="match status" value="1"/>
</dbReference>
<feature type="compositionally biased region" description="Basic and acidic residues" evidence="1">
    <location>
        <begin position="57"/>
        <end position="68"/>
    </location>
</feature>
<name>A0ABX3ZYQ4_9RHOB</name>
<reference evidence="2 3" key="1">
    <citation type="submission" date="2016-11" db="EMBL/GenBank/DDBJ databases">
        <title>Comparison of Traditional DNA-DNA Hybridization with In Silico Genomic Analysis.</title>
        <authorList>
            <person name="Nicholson A.C."/>
            <person name="Sammons S."/>
            <person name="Humrighouse B.W."/>
            <person name="Graziano J."/>
            <person name="Lasker B."/>
            <person name="Whitney A.M."/>
            <person name="Mcquiston J.R."/>
        </authorList>
    </citation>
    <scope>NUCLEOTIDE SEQUENCE [LARGE SCALE GENOMIC DNA]</scope>
    <source>
        <strain evidence="2 3">H1892</strain>
    </source>
</reference>
<comment type="caution">
    <text evidence="2">The sequence shown here is derived from an EMBL/GenBank/DDBJ whole genome shotgun (WGS) entry which is preliminary data.</text>
</comment>
<accession>A0ABX3ZYQ4</accession>
<keyword evidence="3" id="KW-1185">Reference proteome</keyword>
<organism evidence="2 3">
    <name type="scientific">Haematobacter missouriensis</name>
    <dbReference type="NCBI Taxonomy" id="366616"/>
    <lineage>
        <taxon>Bacteria</taxon>
        <taxon>Pseudomonadati</taxon>
        <taxon>Pseudomonadota</taxon>
        <taxon>Alphaproteobacteria</taxon>
        <taxon>Rhodobacterales</taxon>
        <taxon>Paracoccaceae</taxon>
        <taxon>Haematobacter</taxon>
    </lineage>
</organism>
<evidence type="ECO:0000256" key="1">
    <source>
        <dbReference type="SAM" id="MobiDB-lite"/>
    </source>
</evidence>
<proteinExistence type="predicted"/>